<keyword evidence="3" id="KW-0997">Cell inner membrane</keyword>
<dbReference type="PANTHER" id="PTHR43066:SF26">
    <property type="entry name" value="RHOMBOID PROTEASE GLPG"/>
    <property type="match status" value="1"/>
</dbReference>
<evidence type="ECO:0000256" key="5">
    <source>
        <dbReference type="ARBA" id="ARBA00022989"/>
    </source>
</evidence>
<dbReference type="GO" id="GO:0004252">
    <property type="term" value="F:serine-type endopeptidase activity"/>
    <property type="evidence" value="ECO:0007669"/>
    <property type="project" value="InterPro"/>
</dbReference>
<evidence type="ECO:0000256" key="4">
    <source>
        <dbReference type="ARBA" id="ARBA00022692"/>
    </source>
</evidence>
<sequence length="194" mass="21334">MPIIKNAIVTVILIAICGIVALLSGLGSSQAVLQDLFIAGPGSHGGYQDVMNGQIWRLVTPIFIHFSVLHIFFNLMWVWDLGRMIEGIKGAAFYAVFILLVGIASNVLQYSVTHSPYFGGMSGVIYGLLGYVWMQSRYRPGLGFELHKNTVVMMLIWYVLCWTGLLGAIANWAHTGGLLMGVLIGYLDPGRRRS</sequence>
<dbReference type="EMBL" id="BMED01000001">
    <property type="protein sequence ID" value="GGC67575.1"/>
    <property type="molecule type" value="Genomic_DNA"/>
</dbReference>
<feature type="transmembrane region" description="Helical" evidence="7">
    <location>
        <begin position="55"/>
        <end position="79"/>
    </location>
</feature>
<evidence type="ECO:0000256" key="2">
    <source>
        <dbReference type="ARBA" id="ARBA00022475"/>
    </source>
</evidence>
<protein>
    <recommendedName>
        <fullName evidence="8">Peptidase S54 rhomboid domain-containing protein</fullName>
    </recommendedName>
</protein>
<dbReference type="Gene3D" id="1.20.1540.10">
    <property type="entry name" value="Rhomboid-like"/>
    <property type="match status" value="1"/>
</dbReference>
<evidence type="ECO:0000313" key="9">
    <source>
        <dbReference type="EMBL" id="GGC67575.1"/>
    </source>
</evidence>
<keyword evidence="4 7" id="KW-0812">Transmembrane</keyword>
<organism evidence="9 10">
    <name type="scientific">Undibacterium terreum</name>
    <dbReference type="NCBI Taxonomy" id="1224302"/>
    <lineage>
        <taxon>Bacteria</taxon>
        <taxon>Pseudomonadati</taxon>
        <taxon>Pseudomonadota</taxon>
        <taxon>Betaproteobacteria</taxon>
        <taxon>Burkholderiales</taxon>
        <taxon>Oxalobacteraceae</taxon>
        <taxon>Undibacterium</taxon>
    </lineage>
</organism>
<feature type="transmembrane region" description="Helical" evidence="7">
    <location>
        <begin position="155"/>
        <end position="173"/>
    </location>
</feature>
<dbReference type="SUPFAM" id="SSF144091">
    <property type="entry name" value="Rhomboid-like"/>
    <property type="match status" value="1"/>
</dbReference>
<accession>A0A916XF86</accession>
<evidence type="ECO:0000313" key="10">
    <source>
        <dbReference type="Proteomes" id="UP000637423"/>
    </source>
</evidence>
<name>A0A916XF86_9BURK</name>
<dbReference type="PANTHER" id="PTHR43066">
    <property type="entry name" value="RHOMBOID-RELATED PROTEIN"/>
    <property type="match status" value="1"/>
</dbReference>
<evidence type="ECO:0000259" key="8">
    <source>
        <dbReference type="Pfam" id="PF01694"/>
    </source>
</evidence>
<evidence type="ECO:0000256" key="1">
    <source>
        <dbReference type="ARBA" id="ARBA00004141"/>
    </source>
</evidence>
<dbReference type="InterPro" id="IPR022764">
    <property type="entry name" value="Peptidase_S54_rhomboid_dom"/>
</dbReference>
<dbReference type="InterPro" id="IPR035952">
    <property type="entry name" value="Rhomboid-like_sf"/>
</dbReference>
<feature type="transmembrane region" description="Helical" evidence="7">
    <location>
        <begin position="91"/>
        <end position="111"/>
    </location>
</feature>
<reference evidence="9" key="1">
    <citation type="journal article" date="2014" name="Int. J. Syst. Evol. Microbiol.">
        <title>Complete genome sequence of Corynebacterium casei LMG S-19264T (=DSM 44701T), isolated from a smear-ripened cheese.</title>
        <authorList>
            <consortium name="US DOE Joint Genome Institute (JGI-PGF)"/>
            <person name="Walter F."/>
            <person name="Albersmeier A."/>
            <person name="Kalinowski J."/>
            <person name="Ruckert C."/>
        </authorList>
    </citation>
    <scope>NUCLEOTIDE SEQUENCE</scope>
    <source>
        <strain evidence="9">CGMCC 1.10998</strain>
    </source>
</reference>
<proteinExistence type="predicted"/>
<gene>
    <name evidence="9" type="ORF">GCM10011396_13230</name>
</gene>
<keyword evidence="10" id="KW-1185">Reference proteome</keyword>
<dbReference type="Proteomes" id="UP000637423">
    <property type="component" value="Unassembled WGS sequence"/>
</dbReference>
<reference evidence="9" key="2">
    <citation type="submission" date="2020-09" db="EMBL/GenBank/DDBJ databases">
        <authorList>
            <person name="Sun Q."/>
            <person name="Zhou Y."/>
        </authorList>
    </citation>
    <scope>NUCLEOTIDE SEQUENCE</scope>
    <source>
        <strain evidence="9">CGMCC 1.10998</strain>
    </source>
</reference>
<keyword evidence="2" id="KW-1003">Cell membrane</keyword>
<evidence type="ECO:0000256" key="6">
    <source>
        <dbReference type="ARBA" id="ARBA00023136"/>
    </source>
</evidence>
<comment type="subcellular location">
    <subcellularLocation>
        <location evidence="1">Membrane</location>
        <topology evidence="1">Multi-pass membrane protein</topology>
    </subcellularLocation>
</comment>
<feature type="transmembrane region" description="Helical" evidence="7">
    <location>
        <begin position="117"/>
        <end position="134"/>
    </location>
</feature>
<evidence type="ECO:0000256" key="7">
    <source>
        <dbReference type="SAM" id="Phobius"/>
    </source>
</evidence>
<comment type="caution">
    <text evidence="9">The sequence shown here is derived from an EMBL/GenBank/DDBJ whole genome shotgun (WGS) entry which is preliminary data.</text>
</comment>
<evidence type="ECO:0000256" key="3">
    <source>
        <dbReference type="ARBA" id="ARBA00022519"/>
    </source>
</evidence>
<keyword evidence="5 7" id="KW-1133">Transmembrane helix</keyword>
<feature type="domain" description="Peptidase S54 rhomboid" evidence="8">
    <location>
        <begin position="53"/>
        <end position="187"/>
    </location>
</feature>
<dbReference type="AlphaFoldDB" id="A0A916XF86"/>
<keyword evidence="6 7" id="KW-0472">Membrane</keyword>
<dbReference type="RefSeq" id="WP_188565133.1">
    <property type="nucleotide sequence ID" value="NZ_BMED01000001.1"/>
</dbReference>
<dbReference type="GO" id="GO:0016020">
    <property type="term" value="C:membrane"/>
    <property type="evidence" value="ECO:0007669"/>
    <property type="project" value="UniProtKB-SubCell"/>
</dbReference>
<dbReference type="Pfam" id="PF01694">
    <property type="entry name" value="Rhomboid"/>
    <property type="match status" value="1"/>
</dbReference>